<feature type="region of interest" description="Disordered" evidence="1">
    <location>
        <begin position="384"/>
        <end position="406"/>
    </location>
</feature>
<proteinExistence type="predicted"/>
<accession>W4KCT5</accession>
<reference evidence="2 3" key="1">
    <citation type="journal article" date="2012" name="New Phytol.">
        <title>Insight into trade-off between wood decay and parasitism from the genome of a fungal forest pathogen.</title>
        <authorList>
            <person name="Olson A."/>
            <person name="Aerts A."/>
            <person name="Asiegbu F."/>
            <person name="Belbahri L."/>
            <person name="Bouzid O."/>
            <person name="Broberg A."/>
            <person name="Canback B."/>
            <person name="Coutinho P.M."/>
            <person name="Cullen D."/>
            <person name="Dalman K."/>
            <person name="Deflorio G."/>
            <person name="van Diepen L.T."/>
            <person name="Dunand C."/>
            <person name="Duplessis S."/>
            <person name="Durling M."/>
            <person name="Gonthier P."/>
            <person name="Grimwood J."/>
            <person name="Fossdal C.G."/>
            <person name="Hansson D."/>
            <person name="Henrissat B."/>
            <person name="Hietala A."/>
            <person name="Himmelstrand K."/>
            <person name="Hoffmeister D."/>
            <person name="Hogberg N."/>
            <person name="James T.Y."/>
            <person name="Karlsson M."/>
            <person name="Kohler A."/>
            <person name="Kues U."/>
            <person name="Lee Y.H."/>
            <person name="Lin Y.C."/>
            <person name="Lind M."/>
            <person name="Lindquist E."/>
            <person name="Lombard V."/>
            <person name="Lucas S."/>
            <person name="Lunden K."/>
            <person name="Morin E."/>
            <person name="Murat C."/>
            <person name="Park J."/>
            <person name="Raffaello T."/>
            <person name="Rouze P."/>
            <person name="Salamov A."/>
            <person name="Schmutz J."/>
            <person name="Solheim H."/>
            <person name="Stahlberg J."/>
            <person name="Velez H."/>
            <person name="de Vries R.P."/>
            <person name="Wiebenga A."/>
            <person name="Woodward S."/>
            <person name="Yakovlev I."/>
            <person name="Garbelotto M."/>
            <person name="Martin F."/>
            <person name="Grigoriev I.V."/>
            <person name="Stenlid J."/>
        </authorList>
    </citation>
    <scope>NUCLEOTIDE SEQUENCE [LARGE SCALE GENOMIC DNA]</scope>
    <source>
        <strain evidence="2 3">TC 32-1</strain>
    </source>
</reference>
<dbReference type="RefSeq" id="XP_009545432.1">
    <property type="nucleotide sequence ID" value="XM_009547137.1"/>
</dbReference>
<organism evidence="2 3">
    <name type="scientific">Heterobasidion irregulare (strain TC 32-1)</name>
    <dbReference type="NCBI Taxonomy" id="747525"/>
    <lineage>
        <taxon>Eukaryota</taxon>
        <taxon>Fungi</taxon>
        <taxon>Dikarya</taxon>
        <taxon>Basidiomycota</taxon>
        <taxon>Agaricomycotina</taxon>
        <taxon>Agaricomycetes</taxon>
        <taxon>Russulales</taxon>
        <taxon>Bondarzewiaceae</taxon>
        <taxon>Heterobasidion</taxon>
        <taxon>Heterobasidion annosum species complex</taxon>
    </lineage>
</organism>
<dbReference type="InParanoid" id="W4KCT5"/>
<dbReference type="EMBL" id="KI925457">
    <property type="protein sequence ID" value="ETW83150.1"/>
    <property type="molecule type" value="Genomic_DNA"/>
</dbReference>
<evidence type="ECO:0000313" key="2">
    <source>
        <dbReference type="EMBL" id="ETW83150.1"/>
    </source>
</evidence>
<evidence type="ECO:0000313" key="3">
    <source>
        <dbReference type="Proteomes" id="UP000030671"/>
    </source>
</evidence>
<dbReference type="AlphaFoldDB" id="W4KCT5"/>
<sequence>MQRAALPRFPIKLGDETFDRVYNYITKDLNYSGPLGLSCDNTKLLSTLRTYWDAQAECFFLVGHTGEPIPIADTAKLEALLKSETLEKATKVRVWCVQIPMPKASSIVAHVMAIPNSLSAENLQIYSDRIICGLDDNAVYQLFSASSLKYLSTHFPDHIGEIIYLFIFGELIDTYQNRSISHIARIKMVLRIRYFVDIWSLFIDQVGYVKSKHFISHEATNIICIIIEGLLGLIFVHRDHMGDERYPLLPWIHSSEVCEHVFAECRKLVKDFAFTDLIQMMPRLHVSIRAAVLLNVTTDPKARVAGYAHTYFDSHGINLGLLACFPLDGEIKSIAQDAWGEAANLFSILGVSPSDFLSASTSHPTLPSIDLWYAPGLDPLADTNLSDVDASDDERKEGDSDMGDADELDKSVKALPDSGICRHAVDKRLFNLECAAVAVNLEDLVRLREYCQELPPEEHEANLEKDRLHLLAALRIAQLPPIDVPPKPCHAFDFHYSLVDNLNFTTIIDIQRVHQTCRAAQGVRKNAVLEVSSSGSEKVAKETLQRQIIREMQGLLLQQEDRGIGSGLERKERWKALASRGLSSGNSANAALAAAQRAEVVRTSGKTSSFN</sequence>
<dbReference type="OrthoDB" id="73076at2759"/>
<name>W4KCT5_HETIT</name>
<dbReference type="eggNOG" id="ENOG502QUPU">
    <property type="taxonomic scope" value="Eukaryota"/>
</dbReference>
<dbReference type="HOGENOM" id="CLU_009065_2_0_1"/>
<protein>
    <submittedName>
        <fullName evidence="2">Uncharacterized protein</fullName>
    </submittedName>
</protein>
<gene>
    <name evidence="2" type="ORF">HETIRDRAFT_107270</name>
</gene>
<dbReference type="GeneID" id="20666229"/>
<keyword evidence="3" id="KW-1185">Reference proteome</keyword>
<evidence type="ECO:0000256" key="1">
    <source>
        <dbReference type="SAM" id="MobiDB-lite"/>
    </source>
</evidence>
<dbReference type="Proteomes" id="UP000030671">
    <property type="component" value="Unassembled WGS sequence"/>
</dbReference>
<dbReference type="KEGG" id="hir:HETIRDRAFT_107270"/>